<keyword evidence="1" id="KW-0378">Hydrolase</keyword>
<proteinExistence type="predicted"/>
<dbReference type="RefSeq" id="WP_012653278.1">
    <property type="nucleotide sequence ID" value="NC_011987.1"/>
</dbReference>
<dbReference type="InterPro" id="IPR006379">
    <property type="entry name" value="HAD-SF_hydro_IIB"/>
</dbReference>
<dbReference type="KEGG" id="ara:Arad_12269"/>
<sequence length="264" mass="29056">MNPLNQAAASTFQDVRFVLTDMDETLTYRGRLAACTYEALERLQDAGVIVVPVTAAPAGWCDQMARMWPVDGVIGENGGFFFEREAGGHGIRRSFWHRGEERAIVAGRLAQIGDRVRKTVTSAIFAEDQSFRQTSIAFARSGDAQTEADIVAELRKEGVDVTVNNLWILGWLGGYDKLAMARRVLFERYGLDIDSERNAVLYVGDSTNDAPMFAFFHHTVGVSTVTEYLHEIPVPPRWISEGPGGIGFVEVASAVIVAKRICPA</sequence>
<accession>B9JQ65</accession>
<protein>
    <submittedName>
        <fullName evidence="1">HAD-superfamily hydrolase, subfamily IIB</fullName>
    </submittedName>
</protein>
<dbReference type="EMBL" id="CP000631">
    <property type="protein sequence ID" value="ACM31284.1"/>
    <property type="molecule type" value="Genomic_DNA"/>
</dbReference>
<keyword evidence="1" id="KW-0614">Plasmid</keyword>
<dbReference type="HOGENOM" id="CLU_075026_0_0_5"/>
<organism evidence="1 2">
    <name type="scientific">Rhizobium rhizogenes (strain K84 / ATCC BAA-868)</name>
    <name type="common">Agrobacterium radiobacter</name>
    <dbReference type="NCBI Taxonomy" id="311403"/>
    <lineage>
        <taxon>Bacteria</taxon>
        <taxon>Pseudomonadati</taxon>
        <taxon>Pseudomonadota</taxon>
        <taxon>Alphaproteobacteria</taxon>
        <taxon>Hyphomicrobiales</taxon>
        <taxon>Rhizobiaceae</taxon>
        <taxon>Rhizobium/Agrobacterium group</taxon>
        <taxon>Rhizobium</taxon>
    </lineage>
</organism>
<dbReference type="InterPro" id="IPR036412">
    <property type="entry name" value="HAD-like_sf"/>
</dbReference>
<geneLocation type="plasmid" evidence="1 2">
    <name>pAtK84c</name>
</geneLocation>
<dbReference type="InterPro" id="IPR023214">
    <property type="entry name" value="HAD_sf"/>
</dbReference>
<name>B9JQ65_RHIR8</name>
<evidence type="ECO:0000313" key="2">
    <source>
        <dbReference type="Proteomes" id="UP000001600"/>
    </source>
</evidence>
<dbReference type="AlphaFoldDB" id="B9JQ65"/>
<dbReference type="Gene3D" id="3.40.50.1000">
    <property type="entry name" value="HAD superfamily/HAD-like"/>
    <property type="match status" value="2"/>
</dbReference>
<dbReference type="Proteomes" id="UP000001600">
    <property type="component" value="Plasmid pAtK84c"/>
</dbReference>
<evidence type="ECO:0000313" key="1">
    <source>
        <dbReference type="EMBL" id="ACM31284.1"/>
    </source>
</evidence>
<dbReference type="NCBIfam" id="TIGR01484">
    <property type="entry name" value="HAD-SF-IIB"/>
    <property type="match status" value="1"/>
</dbReference>
<reference evidence="1 2" key="1">
    <citation type="journal article" date="2009" name="J. Bacteriol.">
        <title>Genome sequences of three Agrobacterium biovars help elucidate the evolution of multichromosome genomes in bacteria.</title>
        <authorList>
            <person name="Slater S.C."/>
            <person name="Goldman B.S."/>
            <person name="Goodner B."/>
            <person name="Setubal J.C."/>
            <person name="Farrand S.K."/>
            <person name="Nester E.W."/>
            <person name="Burr T.J."/>
            <person name="Banta L."/>
            <person name="Dickerman A.W."/>
            <person name="Paulsen I."/>
            <person name="Otten L."/>
            <person name="Suen G."/>
            <person name="Welch R."/>
            <person name="Almeida N.F."/>
            <person name="Arnold F."/>
            <person name="Burton O.T."/>
            <person name="Du Z."/>
            <person name="Ewing A."/>
            <person name="Godsy E."/>
            <person name="Heisel S."/>
            <person name="Houmiel K.L."/>
            <person name="Jhaveri J."/>
            <person name="Lu J."/>
            <person name="Miller N.M."/>
            <person name="Norton S."/>
            <person name="Chen Q."/>
            <person name="Phoolcharoen W."/>
            <person name="Ohlin V."/>
            <person name="Ondrusek D."/>
            <person name="Pride N."/>
            <person name="Stricklin S.L."/>
            <person name="Sun J."/>
            <person name="Wheeler C."/>
            <person name="Wilson L."/>
            <person name="Zhu H."/>
            <person name="Wood D.W."/>
        </authorList>
    </citation>
    <scope>NUCLEOTIDE SEQUENCE [LARGE SCALE GENOMIC DNA]</scope>
    <source>
        <strain evidence="2">K84 / ATCC BAA-868</strain>
        <plasmid evidence="1 2">pAtK84c</plasmid>
    </source>
</reference>
<dbReference type="GO" id="GO:0016791">
    <property type="term" value="F:phosphatase activity"/>
    <property type="evidence" value="ECO:0007669"/>
    <property type="project" value="UniProtKB-ARBA"/>
</dbReference>
<gene>
    <name evidence="1" type="ordered locus">Arad_12269</name>
</gene>
<dbReference type="SUPFAM" id="SSF56784">
    <property type="entry name" value="HAD-like"/>
    <property type="match status" value="1"/>
</dbReference>